<dbReference type="PANTHER" id="PTHR30055:SF223">
    <property type="entry name" value="HTH-TYPE TRANSCRIPTIONAL REGULATOR UIDR"/>
    <property type="match status" value="1"/>
</dbReference>
<keyword evidence="2 4" id="KW-0238">DNA-binding</keyword>
<name>A0A2A2TAE4_9CYAN</name>
<dbReference type="PROSITE" id="PS50977">
    <property type="entry name" value="HTH_TETR_2"/>
    <property type="match status" value="1"/>
</dbReference>
<feature type="domain" description="HTH tetR-type" evidence="5">
    <location>
        <begin position="15"/>
        <end position="75"/>
    </location>
</feature>
<gene>
    <name evidence="6" type="ORF">CK510_30530</name>
</gene>
<dbReference type="InterPro" id="IPR039536">
    <property type="entry name" value="TetR_C_Proteobacteria"/>
</dbReference>
<dbReference type="InterPro" id="IPR009057">
    <property type="entry name" value="Homeodomain-like_sf"/>
</dbReference>
<dbReference type="PANTHER" id="PTHR30055">
    <property type="entry name" value="HTH-TYPE TRANSCRIPTIONAL REGULATOR RUTR"/>
    <property type="match status" value="1"/>
</dbReference>
<dbReference type="SUPFAM" id="SSF46689">
    <property type="entry name" value="Homeodomain-like"/>
    <property type="match status" value="1"/>
</dbReference>
<dbReference type="RefSeq" id="WP_095725139.1">
    <property type="nucleotide sequence ID" value="NZ_NTFS01000762.1"/>
</dbReference>
<keyword evidence="3" id="KW-0804">Transcription</keyword>
<dbReference type="PROSITE" id="PS01081">
    <property type="entry name" value="HTH_TETR_1"/>
    <property type="match status" value="1"/>
</dbReference>
<dbReference type="Gene3D" id="1.10.357.10">
    <property type="entry name" value="Tetracycline Repressor, domain 2"/>
    <property type="match status" value="1"/>
</dbReference>
<proteinExistence type="predicted"/>
<dbReference type="AlphaFoldDB" id="A0A2A2TAE4"/>
<evidence type="ECO:0000313" key="7">
    <source>
        <dbReference type="Proteomes" id="UP000218238"/>
    </source>
</evidence>
<evidence type="ECO:0000259" key="5">
    <source>
        <dbReference type="PROSITE" id="PS50977"/>
    </source>
</evidence>
<dbReference type="FunFam" id="1.10.10.60:FF:000141">
    <property type="entry name" value="TetR family transcriptional regulator"/>
    <property type="match status" value="1"/>
</dbReference>
<dbReference type="Pfam" id="PF00440">
    <property type="entry name" value="TetR_N"/>
    <property type="match status" value="1"/>
</dbReference>
<reference evidence="6 7" key="1">
    <citation type="submission" date="2017-08" db="EMBL/GenBank/DDBJ databases">
        <title>Draft genome sequence of filamentous cyanobacterium Calothrix elsteri CCALA 953.</title>
        <authorList>
            <person name="Gagunashvili A.N."/>
            <person name="Elster J."/>
            <person name="Andresson O.S."/>
        </authorList>
    </citation>
    <scope>NUCLEOTIDE SEQUENCE [LARGE SCALE GENOMIC DNA]</scope>
    <source>
        <strain evidence="6 7">CCALA 953</strain>
    </source>
</reference>
<dbReference type="InterPro" id="IPR001647">
    <property type="entry name" value="HTH_TetR"/>
</dbReference>
<evidence type="ECO:0000256" key="3">
    <source>
        <dbReference type="ARBA" id="ARBA00023163"/>
    </source>
</evidence>
<evidence type="ECO:0000313" key="6">
    <source>
        <dbReference type="EMBL" id="PAX45679.1"/>
    </source>
</evidence>
<dbReference type="GO" id="GO:0045892">
    <property type="term" value="P:negative regulation of DNA-templated transcription"/>
    <property type="evidence" value="ECO:0007669"/>
    <property type="project" value="UniProtKB-ARBA"/>
</dbReference>
<dbReference type="PRINTS" id="PR00455">
    <property type="entry name" value="HTHTETR"/>
</dbReference>
<sequence>MVRTKASESERESTVGKIDKIFQGAMQEFLAHGYAGASMDRVASQAGVSKATVYSHFKDKEGLFKALIHQLATEKFQNTFATLPLDGEPAVVLRTVITKALDKMMSDTQHQAFLRVLIAESGRFPELAKAWIQDIMTPTIEIFGEYLDRHPELNIPDTEATIRIVIGSMVHFMMTQEIFYGKEIMPMESDRMVDCLMHHLLRGMD</sequence>
<keyword evidence="7" id="KW-1185">Reference proteome</keyword>
<dbReference type="SUPFAM" id="SSF48498">
    <property type="entry name" value="Tetracyclin repressor-like, C-terminal domain"/>
    <property type="match status" value="1"/>
</dbReference>
<dbReference type="InterPro" id="IPR023772">
    <property type="entry name" value="DNA-bd_HTH_TetR-type_CS"/>
</dbReference>
<dbReference type="Pfam" id="PF14246">
    <property type="entry name" value="TetR_C_7"/>
    <property type="match status" value="1"/>
</dbReference>
<comment type="caution">
    <text evidence="6">The sequence shown here is derived from an EMBL/GenBank/DDBJ whole genome shotgun (WGS) entry which is preliminary data.</text>
</comment>
<evidence type="ECO:0000256" key="1">
    <source>
        <dbReference type="ARBA" id="ARBA00023015"/>
    </source>
</evidence>
<evidence type="ECO:0000256" key="4">
    <source>
        <dbReference type="PROSITE-ProRule" id="PRU00335"/>
    </source>
</evidence>
<evidence type="ECO:0000256" key="2">
    <source>
        <dbReference type="ARBA" id="ARBA00023125"/>
    </source>
</evidence>
<dbReference type="InterPro" id="IPR050109">
    <property type="entry name" value="HTH-type_TetR-like_transc_reg"/>
</dbReference>
<dbReference type="EMBL" id="NTFS01000762">
    <property type="protein sequence ID" value="PAX45679.1"/>
    <property type="molecule type" value="Genomic_DNA"/>
</dbReference>
<organism evidence="6 7">
    <name type="scientific">Brunnivagina elsteri CCALA 953</name>
    <dbReference type="NCBI Taxonomy" id="987040"/>
    <lineage>
        <taxon>Bacteria</taxon>
        <taxon>Bacillati</taxon>
        <taxon>Cyanobacteriota</taxon>
        <taxon>Cyanophyceae</taxon>
        <taxon>Nostocales</taxon>
        <taxon>Calotrichaceae</taxon>
        <taxon>Brunnivagina</taxon>
    </lineage>
</organism>
<protein>
    <submittedName>
        <fullName evidence="6">TetR family transcriptional regulator</fullName>
    </submittedName>
</protein>
<dbReference type="InterPro" id="IPR036271">
    <property type="entry name" value="Tet_transcr_reg_TetR-rel_C_sf"/>
</dbReference>
<feature type="DNA-binding region" description="H-T-H motif" evidence="4">
    <location>
        <begin position="38"/>
        <end position="57"/>
    </location>
</feature>
<dbReference type="Proteomes" id="UP000218238">
    <property type="component" value="Unassembled WGS sequence"/>
</dbReference>
<dbReference type="GO" id="GO:0003700">
    <property type="term" value="F:DNA-binding transcription factor activity"/>
    <property type="evidence" value="ECO:0007669"/>
    <property type="project" value="TreeGrafter"/>
</dbReference>
<dbReference type="GO" id="GO:0000976">
    <property type="term" value="F:transcription cis-regulatory region binding"/>
    <property type="evidence" value="ECO:0007669"/>
    <property type="project" value="TreeGrafter"/>
</dbReference>
<accession>A0A2A2TAE4</accession>
<keyword evidence="1" id="KW-0805">Transcription regulation</keyword>
<dbReference type="OrthoDB" id="9816431at2"/>